<feature type="compositionally biased region" description="Basic residues" evidence="1">
    <location>
        <begin position="1192"/>
        <end position="1202"/>
    </location>
</feature>
<accession>A0AAV2SSG7</accession>
<feature type="region of interest" description="Disordered" evidence="1">
    <location>
        <begin position="315"/>
        <end position="401"/>
    </location>
</feature>
<feature type="compositionally biased region" description="Basic and acidic residues" evidence="1">
    <location>
        <begin position="657"/>
        <end position="667"/>
    </location>
</feature>
<evidence type="ECO:0000313" key="2">
    <source>
        <dbReference type="EMBL" id="CAL4244847.1"/>
    </source>
</evidence>
<organism evidence="2 3">
    <name type="scientific">Meganyctiphanes norvegica</name>
    <name type="common">Northern krill</name>
    <name type="synonym">Thysanopoda norvegica</name>
    <dbReference type="NCBI Taxonomy" id="48144"/>
    <lineage>
        <taxon>Eukaryota</taxon>
        <taxon>Metazoa</taxon>
        <taxon>Ecdysozoa</taxon>
        <taxon>Arthropoda</taxon>
        <taxon>Crustacea</taxon>
        <taxon>Multicrustacea</taxon>
        <taxon>Malacostraca</taxon>
        <taxon>Eumalacostraca</taxon>
        <taxon>Eucarida</taxon>
        <taxon>Euphausiacea</taxon>
        <taxon>Euphausiidae</taxon>
        <taxon>Meganyctiphanes</taxon>
    </lineage>
</organism>
<feature type="compositionally biased region" description="Polar residues" evidence="1">
    <location>
        <begin position="315"/>
        <end position="324"/>
    </location>
</feature>
<feature type="compositionally biased region" description="Basic and acidic residues" evidence="1">
    <location>
        <begin position="691"/>
        <end position="708"/>
    </location>
</feature>
<feature type="region of interest" description="Disordered" evidence="1">
    <location>
        <begin position="657"/>
        <end position="709"/>
    </location>
</feature>
<protein>
    <recommendedName>
        <fullName evidence="4">Matrin-type domain-containing protein</fullName>
    </recommendedName>
</protein>
<feature type="compositionally biased region" description="Basic and acidic residues" evidence="1">
    <location>
        <begin position="21"/>
        <end position="30"/>
    </location>
</feature>
<feature type="region of interest" description="Disordered" evidence="1">
    <location>
        <begin position="904"/>
        <end position="990"/>
    </location>
</feature>
<feature type="compositionally biased region" description="Low complexity" evidence="1">
    <location>
        <begin position="116"/>
        <end position="160"/>
    </location>
</feature>
<feature type="compositionally biased region" description="Basic residues" evidence="1">
    <location>
        <begin position="678"/>
        <end position="690"/>
    </location>
</feature>
<name>A0AAV2SSG7_MEGNR</name>
<keyword evidence="3" id="KW-1185">Reference proteome</keyword>
<feature type="compositionally biased region" description="Basic and acidic residues" evidence="1">
    <location>
        <begin position="806"/>
        <end position="820"/>
    </location>
</feature>
<dbReference type="EMBL" id="CAXKWB010137460">
    <property type="protein sequence ID" value="CAL4244847.1"/>
    <property type="molecule type" value="Genomic_DNA"/>
</dbReference>
<proteinExistence type="predicted"/>
<feature type="compositionally biased region" description="Basic and acidic residues" evidence="1">
    <location>
        <begin position="281"/>
        <end position="296"/>
    </location>
</feature>
<sequence>MPNYYRDDGSYRGSSGSHGKKNFDNKRRENYQSSTNTGYSSQSYNNGDQSRGNAHSSTNTSFLSQSYNNSSQSMYNPQSSTNTGYLSQSYNNDGQISNTGYHNGNNQPMANYGGYSNNAAQNSYQYNNSNMSNQSMSNQSMSNQSMSNQSMSNQSMSNQSVPQWSNGSQVSYNNNNDTNNVGYNYNVNSYSNNVMIGQSPITAINQITQFGQSGMGQNSLTMGIMEAVNNVGTIMGTNINQRNYDTQQNRNGSQINYDVQQDGNINRGKRFFAGKQKNRNKRSDRSERYARNDHSGVRSQTLVTVKKQIKKDTNFSFKNKPTNSIKDRIGNKNGNKPLKRLGNNFNKPKLDFRNDKFEKNKIESKKEQNPKVIKEENKKNSKDDKITECKKETTEGSIENESNTKHCDIPIEYLKCHMCNFLHFKSVGHYTNHLKSKKHGHMAQIYHAKCMTTLQLLRLDAALASQRIMDKSPKVGASKILECYKCQCRIHTNMQTHIKTIEHSLVANYTNVKCCGGSFNNRGEYEEHKLSLIHLKQVGEMVEKSREKKENELEDIKLLGLEDKTFSEQQKALHEEVKETIKDIAAEEGVYSLSKFPPYDSQKAIGSKYMVTKFQYQCRVCIRQFEPRRKVIETHCRSNKHYLNVLKFLMEEDLKKKNSETNEKEGETETGSLIKEKSSRKKGLNKKNLTKKADSLKEENAKERKGSESIEDIENYIQGHDTQTETDEENIKDEEKLVVNEAETDILKEGNKDDASSDNQGKEKVIDKMDTADVDHCDVEKRMEEDDDWGFINEEYLSEAEEENKNDEINKEQDEKEKRNINCLKENSISTKNLEVLTNKKLNDEGSHLDKDINDECKNEEKNITSAKQNNNKGAKKDDCEAKLLSIAKKEERVDVNNDKVTLKRQRKQNKKCSMDSIHEKEEAEDSQVDNEEEVEHKSKSKRAKIADKQNEVSEFVSNENTKEITEKNGIDKERVNNESDKIYEDKNIHEKECDGMKEIKTQEVEVGKESAAKTKEEKTTEEIDDKVESACEDENNEIVEKKKVSKGKEVTDTVKIDKNNKINATEDKVIIKATEKIIEDKELNEKNEVSIKLDTKDENEFQNREIDGEISTEQGFNENEKESNDKETKEKDSNKKKGLNKNKEVNDKKEINKNECNKKEMEEKEDKVIEEVIKEATAEETETLNLATTTRRSRRRKSQSQ</sequence>
<feature type="compositionally biased region" description="Basic and acidic residues" evidence="1">
    <location>
        <begin position="1077"/>
        <end position="1108"/>
    </location>
</feature>
<feature type="region of interest" description="Disordered" evidence="1">
    <location>
        <begin position="1006"/>
        <end position="1029"/>
    </location>
</feature>
<comment type="caution">
    <text evidence="2">The sequence shown here is derived from an EMBL/GenBank/DDBJ whole genome shotgun (WGS) entry which is preliminary data.</text>
</comment>
<evidence type="ECO:0000313" key="3">
    <source>
        <dbReference type="Proteomes" id="UP001497623"/>
    </source>
</evidence>
<feature type="compositionally biased region" description="Basic and acidic residues" evidence="1">
    <location>
        <begin position="348"/>
        <end position="394"/>
    </location>
</feature>
<feature type="compositionally biased region" description="Polar residues" evidence="1">
    <location>
        <begin position="81"/>
        <end position="109"/>
    </location>
</feature>
<evidence type="ECO:0008006" key="4">
    <source>
        <dbReference type="Google" id="ProtNLM"/>
    </source>
</evidence>
<feature type="compositionally biased region" description="Basic and acidic residues" evidence="1">
    <location>
        <begin position="1"/>
        <end position="10"/>
    </location>
</feature>
<feature type="region of interest" description="Disordered" evidence="1">
    <location>
        <begin position="797"/>
        <end position="825"/>
    </location>
</feature>
<feature type="compositionally biased region" description="Basic and acidic residues" evidence="1">
    <location>
        <begin position="1119"/>
        <end position="1178"/>
    </location>
</feature>
<feature type="compositionally biased region" description="Basic residues" evidence="1">
    <location>
        <begin position="267"/>
        <end position="280"/>
    </location>
</feature>
<feature type="compositionally biased region" description="Basic and acidic residues" evidence="1">
    <location>
        <begin position="913"/>
        <end position="922"/>
    </location>
</feature>
<feature type="compositionally biased region" description="Low complexity" evidence="1">
    <location>
        <begin position="168"/>
        <end position="177"/>
    </location>
</feature>
<gene>
    <name evidence="2" type="ORF">MNOR_LOCUS40986</name>
</gene>
<evidence type="ECO:0000256" key="1">
    <source>
        <dbReference type="SAM" id="MobiDB-lite"/>
    </source>
</evidence>
<feature type="compositionally biased region" description="Acidic residues" evidence="1">
    <location>
        <begin position="923"/>
        <end position="934"/>
    </location>
</feature>
<dbReference type="AlphaFoldDB" id="A0AAV2SSG7"/>
<feature type="region of interest" description="Disordered" evidence="1">
    <location>
        <begin position="258"/>
        <end position="299"/>
    </location>
</feature>
<feature type="region of interest" description="Disordered" evidence="1">
    <location>
        <begin position="1"/>
        <end position="177"/>
    </location>
</feature>
<feature type="region of interest" description="Disordered" evidence="1">
    <location>
        <begin position="748"/>
        <end position="771"/>
    </location>
</feature>
<feature type="region of interest" description="Disordered" evidence="1">
    <location>
        <begin position="1077"/>
        <end position="1202"/>
    </location>
</feature>
<dbReference type="Proteomes" id="UP001497623">
    <property type="component" value="Unassembled WGS sequence"/>
</dbReference>
<feature type="compositionally biased region" description="Basic and acidic residues" evidence="1">
    <location>
        <begin position="961"/>
        <end position="990"/>
    </location>
</feature>
<feature type="compositionally biased region" description="Polar residues" evidence="1">
    <location>
        <begin position="31"/>
        <end position="63"/>
    </location>
</feature>
<reference evidence="2 3" key="1">
    <citation type="submission" date="2024-05" db="EMBL/GenBank/DDBJ databases">
        <authorList>
            <person name="Wallberg A."/>
        </authorList>
    </citation>
    <scope>NUCLEOTIDE SEQUENCE [LARGE SCALE GENOMIC DNA]</scope>
</reference>
<feature type="compositionally biased region" description="Low complexity" evidence="1">
    <location>
        <begin position="64"/>
        <end position="80"/>
    </location>
</feature>